<evidence type="ECO:0000313" key="5">
    <source>
        <dbReference type="EMBL" id="MCR2807549.1"/>
    </source>
</evidence>
<evidence type="ECO:0000256" key="3">
    <source>
        <dbReference type="SAM" id="SignalP"/>
    </source>
</evidence>
<evidence type="ECO:0000256" key="2">
    <source>
        <dbReference type="ARBA" id="ARBA00022729"/>
    </source>
</evidence>
<organism evidence="5 6">
    <name type="scientific">Paenibacillus soyae</name>
    <dbReference type="NCBI Taxonomy" id="2969249"/>
    <lineage>
        <taxon>Bacteria</taxon>
        <taxon>Bacillati</taxon>
        <taxon>Bacillota</taxon>
        <taxon>Bacilli</taxon>
        <taxon>Bacillales</taxon>
        <taxon>Paenibacillaceae</taxon>
        <taxon>Paenibacillus</taxon>
    </lineage>
</organism>
<feature type="domain" description="Periplasmic binding protein" evidence="4">
    <location>
        <begin position="51"/>
        <end position="306"/>
    </location>
</feature>
<dbReference type="GO" id="GO:0015753">
    <property type="term" value="P:D-xylose transmembrane transport"/>
    <property type="evidence" value="ECO:0007669"/>
    <property type="project" value="InterPro"/>
</dbReference>
<dbReference type="InterPro" id="IPR013456">
    <property type="entry name" value="XylF"/>
</dbReference>
<gene>
    <name evidence="5" type="primary">xylF</name>
    <name evidence="5" type="ORF">NQZ67_27035</name>
</gene>
<dbReference type="Pfam" id="PF13407">
    <property type="entry name" value="Peripla_BP_4"/>
    <property type="match status" value="1"/>
</dbReference>
<proteinExistence type="predicted"/>
<protein>
    <submittedName>
        <fullName evidence="5">D-xylose ABC transporter substrate-binding protein</fullName>
    </submittedName>
</protein>
<keyword evidence="2 3" id="KW-0732">Signal</keyword>
<feature type="signal peptide" evidence="3">
    <location>
        <begin position="1"/>
        <end position="27"/>
    </location>
</feature>
<dbReference type="GO" id="GO:0030288">
    <property type="term" value="C:outer membrane-bounded periplasmic space"/>
    <property type="evidence" value="ECO:0007669"/>
    <property type="project" value="TreeGrafter"/>
</dbReference>
<dbReference type="NCBIfam" id="TIGR02634">
    <property type="entry name" value="xylF"/>
    <property type="match status" value="1"/>
</dbReference>
<sequence length="357" mass="38108">MRLGWLRKRKLSSAALILALAIAGCEAASDRNNDSAPSGRNEAISGENVVIGMSLATLQEERWLKDRDIFIAAAEALGAEVQVQAANSNSARQIAQAENMISQGVDVLVIVPHDAAATAVIVEKAHAAGIKVMSYDRLIKDADVDLYVSFDNERVGEMQAEAIVSLVPEGSYAYIGGADSDNNAHLFKQGAFHILQPLIDNGSIRIVYDQFTEDWVPDNARESMEEALLANGRIDAVIAANDGMAGGVIQALTDQGLQGSIPVSGQDAELAALQRIVAGTQAMTVYKPIKKLAERAAELAVRLALNEPVATDKSVHNGKGNVPAILLDPVMVDRTSIDETVVKDGFHKREEIYAGAE</sequence>
<name>A0A9X2MVA2_9BACL</name>
<comment type="subcellular location">
    <subcellularLocation>
        <location evidence="1">Cell envelope</location>
    </subcellularLocation>
</comment>
<evidence type="ECO:0000259" key="4">
    <source>
        <dbReference type="Pfam" id="PF13407"/>
    </source>
</evidence>
<dbReference type="RefSeq" id="WP_257452116.1">
    <property type="nucleotide sequence ID" value="NZ_JANIPJ010000028.1"/>
</dbReference>
<dbReference type="SUPFAM" id="SSF53822">
    <property type="entry name" value="Periplasmic binding protein-like I"/>
    <property type="match status" value="1"/>
</dbReference>
<dbReference type="PANTHER" id="PTHR30036:SF1">
    <property type="entry name" value="D-XYLOSE-BINDING PERIPLASMIC PROTEIN"/>
    <property type="match status" value="1"/>
</dbReference>
<reference evidence="5" key="1">
    <citation type="submission" date="2022-08" db="EMBL/GenBank/DDBJ databases">
        <title>The genomic sequence of strain Paenibacillus sp. SCIV0701.</title>
        <authorList>
            <person name="Zhao H."/>
        </authorList>
    </citation>
    <scope>NUCLEOTIDE SEQUENCE</scope>
    <source>
        <strain evidence="5">SCIV0701</strain>
    </source>
</reference>
<dbReference type="EMBL" id="JANIPJ010000028">
    <property type="protein sequence ID" value="MCR2807549.1"/>
    <property type="molecule type" value="Genomic_DNA"/>
</dbReference>
<dbReference type="InterPro" id="IPR028082">
    <property type="entry name" value="Peripla_BP_I"/>
</dbReference>
<dbReference type="PROSITE" id="PS51257">
    <property type="entry name" value="PROKAR_LIPOPROTEIN"/>
    <property type="match status" value="1"/>
</dbReference>
<accession>A0A9X2MVA2</accession>
<dbReference type="CDD" id="cd19991">
    <property type="entry name" value="PBP1_ABC_xylose_binding"/>
    <property type="match status" value="1"/>
</dbReference>
<evidence type="ECO:0000313" key="6">
    <source>
        <dbReference type="Proteomes" id="UP001141950"/>
    </source>
</evidence>
<dbReference type="PANTHER" id="PTHR30036">
    <property type="entry name" value="D-XYLOSE-BINDING PERIPLASMIC PROTEIN"/>
    <property type="match status" value="1"/>
</dbReference>
<dbReference type="InterPro" id="IPR025997">
    <property type="entry name" value="SBP_2_dom"/>
</dbReference>
<dbReference type="InterPro" id="IPR050555">
    <property type="entry name" value="Bact_Solute-Bind_Prot2"/>
</dbReference>
<dbReference type="Gene3D" id="3.40.50.2300">
    <property type="match status" value="2"/>
</dbReference>
<keyword evidence="6" id="KW-1185">Reference proteome</keyword>
<feature type="chain" id="PRO_5040765015" evidence="3">
    <location>
        <begin position="28"/>
        <end position="357"/>
    </location>
</feature>
<dbReference type="Proteomes" id="UP001141950">
    <property type="component" value="Unassembled WGS sequence"/>
</dbReference>
<dbReference type="AlphaFoldDB" id="A0A9X2MVA2"/>
<dbReference type="GO" id="GO:0048029">
    <property type="term" value="F:monosaccharide binding"/>
    <property type="evidence" value="ECO:0007669"/>
    <property type="project" value="InterPro"/>
</dbReference>
<evidence type="ECO:0000256" key="1">
    <source>
        <dbReference type="ARBA" id="ARBA00004196"/>
    </source>
</evidence>
<comment type="caution">
    <text evidence="5">The sequence shown here is derived from an EMBL/GenBank/DDBJ whole genome shotgun (WGS) entry which is preliminary data.</text>
</comment>